<reference evidence="1 2" key="1">
    <citation type="submission" date="2020-08" db="EMBL/GenBank/DDBJ databases">
        <title>Sequencing the genomes of 1000 actinobacteria strains.</title>
        <authorList>
            <person name="Klenk H.-P."/>
        </authorList>
    </citation>
    <scope>NUCLEOTIDE SEQUENCE [LARGE SCALE GENOMIC DNA]</scope>
    <source>
        <strain evidence="1 2">DSM 44230</strain>
    </source>
</reference>
<dbReference type="InterPro" id="IPR010667">
    <property type="entry name" value="Phage_T4_Gp19"/>
</dbReference>
<dbReference type="PANTHER" id="PTHR38009">
    <property type="entry name" value="CONSERVED HYPOTHETICAL PHAGE TAIL PROTEIN"/>
    <property type="match status" value="1"/>
</dbReference>
<dbReference type="Pfam" id="PF06841">
    <property type="entry name" value="Phage_T4_gp19"/>
    <property type="match status" value="1"/>
</dbReference>
<dbReference type="AlphaFoldDB" id="A0A7W7FT90"/>
<name>A0A7W7FT90_9PSEU</name>
<dbReference type="RefSeq" id="WP_185003787.1">
    <property type="nucleotide sequence ID" value="NZ_BAAAUI010000044.1"/>
</dbReference>
<dbReference type="Proteomes" id="UP000533598">
    <property type="component" value="Unassembled WGS sequence"/>
</dbReference>
<dbReference type="NCBIfam" id="TIGR02241">
    <property type="entry name" value="conserved hypothetical phage tail region protein"/>
    <property type="match status" value="1"/>
</dbReference>
<protein>
    <submittedName>
        <fullName evidence="1">Phage tail-like protein</fullName>
    </submittedName>
</protein>
<evidence type="ECO:0000313" key="2">
    <source>
        <dbReference type="Proteomes" id="UP000533598"/>
    </source>
</evidence>
<proteinExistence type="predicted"/>
<dbReference type="GO" id="GO:0005198">
    <property type="term" value="F:structural molecule activity"/>
    <property type="evidence" value="ECO:0007669"/>
    <property type="project" value="InterPro"/>
</dbReference>
<keyword evidence="2" id="KW-1185">Reference proteome</keyword>
<organism evidence="1 2">
    <name type="scientific">Crossiella cryophila</name>
    <dbReference type="NCBI Taxonomy" id="43355"/>
    <lineage>
        <taxon>Bacteria</taxon>
        <taxon>Bacillati</taxon>
        <taxon>Actinomycetota</taxon>
        <taxon>Actinomycetes</taxon>
        <taxon>Pseudonocardiales</taxon>
        <taxon>Pseudonocardiaceae</taxon>
        <taxon>Crossiella</taxon>
    </lineage>
</organism>
<gene>
    <name evidence="1" type="ORF">HNR67_004019</name>
</gene>
<sequence>MPQANPKTTRVDPYKNFRFRVKFGDGDYIAGISKVTGFTRTTEVVKHRSGGDPSLSYKLPGRTDYEAITLERGVTLDPEFEKWANKVWSFRNAAGGVETSLKDFRRDLLIDVFDDGGRKVLSYELHKAWVSEYKPLSDLDGNANAVLIQSIKLEHEGWVRDDSVVVPADNSFDDPTG</sequence>
<comment type="caution">
    <text evidence="1">The sequence shown here is derived from an EMBL/GenBank/DDBJ whole genome shotgun (WGS) entry which is preliminary data.</text>
</comment>
<dbReference type="EMBL" id="JACHMH010000001">
    <property type="protein sequence ID" value="MBB4677901.1"/>
    <property type="molecule type" value="Genomic_DNA"/>
</dbReference>
<dbReference type="PANTHER" id="PTHR38009:SF1">
    <property type="entry name" value="CONSERVED HYPOTHETICAL PHAGE TAIL PROTEIN"/>
    <property type="match status" value="1"/>
</dbReference>
<evidence type="ECO:0000313" key="1">
    <source>
        <dbReference type="EMBL" id="MBB4677901.1"/>
    </source>
</evidence>
<accession>A0A7W7FT90</accession>
<dbReference type="InterPro" id="IPR011747">
    <property type="entry name" value="CHP02241"/>
</dbReference>